<reference evidence="3" key="1">
    <citation type="submission" date="2016-10" db="EMBL/GenBank/DDBJ databases">
        <authorList>
            <person name="Varghese N."/>
            <person name="Submissions S."/>
        </authorList>
    </citation>
    <scope>NUCLEOTIDE SEQUENCE [LARGE SCALE GENOMIC DNA]</scope>
    <source>
        <strain evidence="3">CGMCC 1.6199</strain>
    </source>
</reference>
<feature type="compositionally biased region" description="Basic and acidic residues" evidence="1">
    <location>
        <begin position="66"/>
        <end position="76"/>
    </location>
</feature>
<evidence type="ECO:0000256" key="1">
    <source>
        <dbReference type="SAM" id="MobiDB-lite"/>
    </source>
</evidence>
<keyword evidence="3" id="KW-1185">Reference proteome</keyword>
<dbReference type="InterPro" id="IPR021377">
    <property type="entry name" value="DUF3006"/>
</dbReference>
<sequence length="86" mass="10131">MKGVLDRIEDEKFAVILAEEEGKEFVTDKRLLPEGAKVHDRLEFTVHEGDIENIRIDKQKTSNRQENAEMLRDRMRSRSKGSKFKR</sequence>
<dbReference type="OrthoDB" id="2366034at2"/>
<accession>A0A1G9NNZ4</accession>
<evidence type="ECO:0000313" key="2">
    <source>
        <dbReference type="EMBL" id="SDL88306.1"/>
    </source>
</evidence>
<feature type="compositionally biased region" description="Basic residues" evidence="1">
    <location>
        <begin position="77"/>
        <end position="86"/>
    </location>
</feature>
<dbReference type="AlphaFoldDB" id="A0A1G9NNZ4"/>
<evidence type="ECO:0008006" key="4">
    <source>
        <dbReference type="Google" id="ProtNLM"/>
    </source>
</evidence>
<protein>
    <recommendedName>
        <fullName evidence="4">DUF3006 domain-containing protein</fullName>
    </recommendedName>
</protein>
<name>A0A1G9NNZ4_9BACI</name>
<organism evidence="2 3">
    <name type="scientific">Sediminibacillus halophilus</name>
    <dbReference type="NCBI Taxonomy" id="482461"/>
    <lineage>
        <taxon>Bacteria</taxon>
        <taxon>Bacillati</taxon>
        <taxon>Bacillota</taxon>
        <taxon>Bacilli</taxon>
        <taxon>Bacillales</taxon>
        <taxon>Bacillaceae</taxon>
        <taxon>Sediminibacillus</taxon>
    </lineage>
</organism>
<dbReference type="Proteomes" id="UP000182347">
    <property type="component" value="Unassembled WGS sequence"/>
</dbReference>
<dbReference type="EMBL" id="FNHF01000001">
    <property type="protein sequence ID" value="SDL88306.1"/>
    <property type="molecule type" value="Genomic_DNA"/>
</dbReference>
<gene>
    <name evidence="2" type="ORF">SAMN05216244_1093</name>
</gene>
<evidence type="ECO:0000313" key="3">
    <source>
        <dbReference type="Proteomes" id="UP000182347"/>
    </source>
</evidence>
<dbReference type="RefSeq" id="WP_074597804.1">
    <property type="nucleotide sequence ID" value="NZ_FNHF01000001.1"/>
</dbReference>
<feature type="region of interest" description="Disordered" evidence="1">
    <location>
        <begin position="55"/>
        <end position="86"/>
    </location>
</feature>
<dbReference type="Pfam" id="PF11213">
    <property type="entry name" value="DUF3006"/>
    <property type="match status" value="1"/>
</dbReference>
<proteinExistence type="predicted"/>